<evidence type="ECO:0000259" key="6">
    <source>
        <dbReference type="Pfam" id="PF03168"/>
    </source>
</evidence>
<dbReference type="Gene3D" id="2.60.40.1820">
    <property type="match status" value="1"/>
</dbReference>
<dbReference type="Proteomes" id="UP001279734">
    <property type="component" value="Unassembled WGS sequence"/>
</dbReference>
<comment type="caution">
    <text evidence="7">The sequence shown here is derived from an EMBL/GenBank/DDBJ whole genome shotgun (WGS) entry which is preliminary data.</text>
</comment>
<sequence>MASYKSDPVYYAPIPPVPHQPQQPPQNYIVLPLVNPSATRLRRSRYRTLWAAIPFVLLAIAVYVFWPSNPDLEIVRLELHRVRVRTRPPIVLDVSLAVTVRVRNRDFYSIHYRRLDVALGYRGKELGRITSTGGHVRARGSSYVNAIVDVDGVEVLSDWIYFLDDLAKGMVPFDTLTQVDGQLGFLFLELPLKAKISCEVDVNMKDQTVIGQNCYPEVGSAVQWQ</sequence>
<dbReference type="EMBL" id="BSYO01000018">
    <property type="protein sequence ID" value="GMH17667.1"/>
    <property type="molecule type" value="Genomic_DNA"/>
</dbReference>
<keyword evidence="8" id="KW-1185">Reference proteome</keyword>
<dbReference type="InterPro" id="IPR004864">
    <property type="entry name" value="LEA_2"/>
</dbReference>
<dbReference type="SUPFAM" id="SSF117070">
    <property type="entry name" value="LEA14-like"/>
    <property type="match status" value="1"/>
</dbReference>
<keyword evidence="4 5" id="KW-0472">Membrane</keyword>
<evidence type="ECO:0000256" key="2">
    <source>
        <dbReference type="ARBA" id="ARBA00022692"/>
    </source>
</evidence>
<organism evidence="7 8">
    <name type="scientific">Nepenthes gracilis</name>
    <name type="common">Slender pitcher plant</name>
    <dbReference type="NCBI Taxonomy" id="150966"/>
    <lineage>
        <taxon>Eukaryota</taxon>
        <taxon>Viridiplantae</taxon>
        <taxon>Streptophyta</taxon>
        <taxon>Embryophyta</taxon>
        <taxon>Tracheophyta</taxon>
        <taxon>Spermatophyta</taxon>
        <taxon>Magnoliopsida</taxon>
        <taxon>eudicotyledons</taxon>
        <taxon>Gunneridae</taxon>
        <taxon>Pentapetalae</taxon>
        <taxon>Caryophyllales</taxon>
        <taxon>Nepenthaceae</taxon>
        <taxon>Nepenthes</taxon>
    </lineage>
</organism>
<keyword evidence="2 5" id="KW-0812">Transmembrane</keyword>
<evidence type="ECO:0000256" key="4">
    <source>
        <dbReference type="ARBA" id="ARBA00023136"/>
    </source>
</evidence>
<evidence type="ECO:0000256" key="1">
    <source>
        <dbReference type="ARBA" id="ARBA00004167"/>
    </source>
</evidence>
<dbReference type="Pfam" id="PF03168">
    <property type="entry name" value="LEA_2"/>
    <property type="match status" value="1"/>
</dbReference>
<reference evidence="7" key="1">
    <citation type="submission" date="2023-05" db="EMBL/GenBank/DDBJ databases">
        <title>Nepenthes gracilis genome sequencing.</title>
        <authorList>
            <person name="Fukushima K."/>
        </authorList>
    </citation>
    <scope>NUCLEOTIDE SEQUENCE</scope>
    <source>
        <strain evidence="7">SING2019-196</strain>
    </source>
</reference>
<proteinExistence type="predicted"/>
<dbReference type="GO" id="GO:0016020">
    <property type="term" value="C:membrane"/>
    <property type="evidence" value="ECO:0007669"/>
    <property type="project" value="UniProtKB-SubCell"/>
</dbReference>
<evidence type="ECO:0000256" key="3">
    <source>
        <dbReference type="ARBA" id="ARBA00022989"/>
    </source>
</evidence>
<feature type="domain" description="Late embryogenesis abundant protein LEA-2 subgroup" evidence="6">
    <location>
        <begin position="99"/>
        <end position="185"/>
    </location>
</feature>
<keyword evidence="3 5" id="KW-1133">Transmembrane helix</keyword>
<dbReference type="AlphaFoldDB" id="A0AAD3XU74"/>
<evidence type="ECO:0000256" key="5">
    <source>
        <dbReference type="SAM" id="Phobius"/>
    </source>
</evidence>
<gene>
    <name evidence="7" type="ORF">Nepgr_019508</name>
</gene>
<evidence type="ECO:0000313" key="7">
    <source>
        <dbReference type="EMBL" id="GMH17667.1"/>
    </source>
</evidence>
<dbReference type="GO" id="GO:0098542">
    <property type="term" value="P:defense response to other organism"/>
    <property type="evidence" value="ECO:0007669"/>
    <property type="project" value="InterPro"/>
</dbReference>
<dbReference type="PANTHER" id="PTHR31234">
    <property type="entry name" value="LATE EMBRYOGENESIS ABUNDANT (LEA) HYDROXYPROLINE-RICH GLYCOPROTEIN FAMILY"/>
    <property type="match status" value="1"/>
</dbReference>
<evidence type="ECO:0000313" key="8">
    <source>
        <dbReference type="Proteomes" id="UP001279734"/>
    </source>
</evidence>
<protein>
    <recommendedName>
        <fullName evidence="6">Late embryogenesis abundant protein LEA-2 subgroup domain-containing protein</fullName>
    </recommendedName>
</protein>
<accession>A0AAD3XU74</accession>
<dbReference type="InterPro" id="IPR044839">
    <property type="entry name" value="NDR1-like"/>
</dbReference>
<feature type="transmembrane region" description="Helical" evidence="5">
    <location>
        <begin position="49"/>
        <end position="66"/>
    </location>
</feature>
<comment type="subcellular location">
    <subcellularLocation>
        <location evidence="1">Membrane</location>
        <topology evidence="1">Single-pass membrane protein</topology>
    </subcellularLocation>
</comment>
<dbReference type="PANTHER" id="PTHR31234:SF4">
    <property type="entry name" value="EXPRESSED PROTEIN"/>
    <property type="match status" value="1"/>
</dbReference>
<name>A0AAD3XU74_NEPGR</name>